<dbReference type="Gene3D" id="3.80.10.10">
    <property type="entry name" value="Ribonuclease Inhibitor"/>
    <property type="match status" value="2"/>
</dbReference>
<dbReference type="InterPro" id="IPR058546">
    <property type="entry name" value="RPS4B/Roq1-like_LRR"/>
</dbReference>
<protein>
    <recommendedName>
        <fullName evidence="4">Disease resistance protein RPS4B/Roq1-like leucine-rich repeats domain-containing protein</fullName>
    </recommendedName>
</protein>
<dbReference type="EMBL" id="OZ021741">
    <property type="protein sequence ID" value="CAK9326090.1"/>
    <property type="molecule type" value="Genomic_DNA"/>
</dbReference>
<keyword evidence="6" id="KW-1185">Reference proteome</keyword>
<evidence type="ECO:0000256" key="3">
    <source>
        <dbReference type="ARBA" id="ARBA00022821"/>
    </source>
</evidence>
<keyword evidence="3" id="KW-0611">Plant defense</keyword>
<dbReference type="InterPro" id="IPR001611">
    <property type="entry name" value="Leu-rich_rpt"/>
</dbReference>
<dbReference type="InterPro" id="IPR032675">
    <property type="entry name" value="LRR_dom_sf"/>
</dbReference>
<dbReference type="PANTHER" id="PTHR16083:SF82">
    <property type="entry name" value="C-JID DOMAIN-CONTAINING PROTEIN"/>
    <property type="match status" value="1"/>
</dbReference>
<feature type="domain" description="Disease resistance protein RPS4B/Roq1-like leucine-rich repeats" evidence="4">
    <location>
        <begin position="52"/>
        <end position="227"/>
    </location>
</feature>
<sequence>MELVSNLPSSIESLTGLTKLKLSNCKKLVGLPNSICNLKRLEKRFLSGCENLQHLPGNIGNLESLSEFYVDGTSIKHVPSSILYLKNTSRLSFGGCIGIINASSSQFHWLSRLVPRSRSSSSPSCMGGLQLPPLGGFQNLTSLCLSNCNLVEAPSGLHNLPSLSELDLSGNNFVTLPQTIFYNLSSLSTLELSYCTRLRSLPDLPPSLHTLLVDECTSLESITSLKSLFGGTGPRSDDKKLKFANCLELKTQGNILESLLQGVHLVEKEGQELYDLGEGDMAFHSDINVHFRLTSRHDSENIDRSGFHFLWNDEPWPKNCNHIECFFRFGGYFDIGRAPVKVKSCAVRLVYAEEKTQTTFLLGSFGSIGSGL</sequence>
<gene>
    <name evidence="5" type="ORF">CITCOLO1_LOCUS18422</name>
</gene>
<dbReference type="PANTHER" id="PTHR16083">
    <property type="entry name" value="LEUCINE RICH REPEAT CONTAINING PROTEIN"/>
    <property type="match status" value="1"/>
</dbReference>
<evidence type="ECO:0000313" key="6">
    <source>
        <dbReference type="Proteomes" id="UP001642487"/>
    </source>
</evidence>
<reference evidence="5 6" key="1">
    <citation type="submission" date="2024-03" db="EMBL/GenBank/DDBJ databases">
        <authorList>
            <person name="Gkanogiannis A."/>
            <person name="Becerra Lopez-Lavalle L."/>
        </authorList>
    </citation>
    <scope>NUCLEOTIDE SEQUENCE [LARGE SCALE GENOMIC DNA]</scope>
</reference>
<dbReference type="Pfam" id="PF00560">
    <property type="entry name" value="LRR_1"/>
    <property type="match status" value="1"/>
</dbReference>
<dbReference type="SUPFAM" id="SSF52047">
    <property type="entry name" value="RNI-like"/>
    <property type="match status" value="1"/>
</dbReference>
<evidence type="ECO:0000259" key="4">
    <source>
        <dbReference type="Pfam" id="PF23286"/>
    </source>
</evidence>
<dbReference type="InterPro" id="IPR003591">
    <property type="entry name" value="Leu-rich_rpt_typical-subtyp"/>
</dbReference>
<dbReference type="Pfam" id="PF23286">
    <property type="entry name" value="LRR_13"/>
    <property type="match status" value="1"/>
</dbReference>
<keyword evidence="2" id="KW-0677">Repeat</keyword>
<name>A0ABP0Z578_9ROSI</name>
<dbReference type="SMART" id="SM00369">
    <property type="entry name" value="LRR_TYP"/>
    <property type="match status" value="4"/>
</dbReference>
<evidence type="ECO:0000313" key="5">
    <source>
        <dbReference type="EMBL" id="CAK9326090.1"/>
    </source>
</evidence>
<accession>A0ABP0Z578</accession>
<evidence type="ECO:0000256" key="1">
    <source>
        <dbReference type="ARBA" id="ARBA00022614"/>
    </source>
</evidence>
<dbReference type="Proteomes" id="UP001642487">
    <property type="component" value="Chromosome 7"/>
</dbReference>
<evidence type="ECO:0000256" key="2">
    <source>
        <dbReference type="ARBA" id="ARBA00022737"/>
    </source>
</evidence>
<organism evidence="5 6">
    <name type="scientific">Citrullus colocynthis</name>
    <name type="common">colocynth</name>
    <dbReference type="NCBI Taxonomy" id="252529"/>
    <lineage>
        <taxon>Eukaryota</taxon>
        <taxon>Viridiplantae</taxon>
        <taxon>Streptophyta</taxon>
        <taxon>Embryophyta</taxon>
        <taxon>Tracheophyta</taxon>
        <taxon>Spermatophyta</taxon>
        <taxon>Magnoliopsida</taxon>
        <taxon>eudicotyledons</taxon>
        <taxon>Gunneridae</taxon>
        <taxon>Pentapetalae</taxon>
        <taxon>rosids</taxon>
        <taxon>fabids</taxon>
        <taxon>Cucurbitales</taxon>
        <taxon>Cucurbitaceae</taxon>
        <taxon>Benincaseae</taxon>
        <taxon>Citrullus</taxon>
    </lineage>
</organism>
<keyword evidence="1" id="KW-0433">Leucine-rich repeat</keyword>
<proteinExistence type="predicted"/>